<sequence>MHLNPKEQSHYKTFLKCAMAGAISFTAMATFALPSDRNQPISLVADRATYNDKTGVTTYTGNVIIEQGTMKLQAASVVAQLNKNRQISTVTATGSPARFQQKMDVNKGLAKGQGQKIVYNADSGIITLTGNAFVDQDGASVKGETLRYSMNKGDIEAIGSSNSSATNTSASENRGRVQIVIPPNTSKATPGAVGQ</sequence>
<dbReference type="Gene3D" id="2.60.450.10">
    <property type="entry name" value="Lipopolysaccharide (LPS) transport protein A like domain"/>
    <property type="match status" value="1"/>
</dbReference>
<keyword evidence="6" id="KW-0812">Transmembrane</keyword>
<comment type="function">
    <text evidence="4">Involved in the assembly of lipopolysaccharide (LPS). Required for the translocation of LPS from the inner membrane to the outer membrane. May form a bridge between the inner membrane and the outer membrane, via interactions with LptC and LptD, thereby facilitating LPS transfer across the periplasm.</text>
</comment>
<accession>A0ABU6DTP4</accession>
<keyword evidence="9" id="KW-1185">Reference proteome</keyword>
<evidence type="ECO:0000313" key="8">
    <source>
        <dbReference type="EMBL" id="MEB5477236.1"/>
    </source>
</evidence>
<feature type="domain" description="Organic solvent tolerance-like N-terminal" evidence="7">
    <location>
        <begin position="44"/>
        <end position="153"/>
    </location>
</feature>
<dbReference type="Proteomes" id="UP001339883">
    <property type="component" value="Unassembled WGS sequence"/>
</dbReference>
<dbReference type="NCBIfam" id="TIGR03002">
    <property type="entry name" value="outer_YhbN_LptA"/>
    <property type="match status" value="1"/>
</dbReference>
<reference evidence="8 9" key="1">
    <citation type="submission" date="2019-08" db="EMBL/GenBank/DDBJ databases">
        <title>Five species of Acinetobacter isolated from floral nectar and animal pollinators.</title>
        <authorList>
            <person name="Hendry T.A."/>
        </authorList>
    </citation>
    <scope>NUCLEOTIDE SEQUENCE [LARGE SCALE GENOMIC DNA]</scope>
    <source>
        <strain evidence="8 9">MD18.27</strain>
    </source>
</reference>
<dbReference type="InterPro" id="IPR052037">
    <property type="entry name" value="LPS_export_LptA"/>
</dbReference>
<dbReference type="PANTHER" id="PTHR36504">
    <property type="entry name" value="LIPOPOLYSACCHARIDE EXPORT SYSTEM PROTEIN LPTA"/>
    <property type="match status" value="1"/>
</dbReference>
<dbReference type="RefSeq" id="WP_325775612.1">
    <property type="nucleotide sequence ID" value="NZ_VTDN01000007.1"/>
</dbReference>
<dbReference type="InterPro" id="IPR005653">
    <property type="entry name" value="OstA-like_N"/>
</dbReference>
<evidence type="ECO:0000256" key="3">
    <source>
        <dbReference type="ARBA" id="ARBA00022764"/>
    </source>
</evidence>
<comment type="caution">
    <text evidence="8">The sequence shown here is derived from an EMBL/GenBank/DDBJ whole genome shotgun (WGS) entry which is preliminary data.</text>
</comment>
<evidence type="ECO:0000313" key="9">
    <source>
        <dbReference type="Proteomes" id="UP001339883"/>
    </source>
</evidence>
<evidence type="ECO:0000256" key="6">
    <source>
        <dbReference type="SAM" id="Phobius"/>
    </source>
</evidence>
<comment type="similarity">
    <text evidence="4">Belongs to the LptA family.</text>
</comment>
<evidence type="ECO:0000256" key="2">
    <source>
        <dbReference type="ARBA" id="ARBA00022729"/>
    </source>
</evidence>
<keyword evidence="2" id="KW-0732">Signal</keyword>
<evidence type="ECO:0000259" key="7">
    <source>
        <dbReference type="Pfam" id="PF03968"/>
    </source>
</evidence>
<dbReference type="InterPro" id="IPR014340">
    <property type="entry name" value="LptA"/>
</dbReference>
<keyword evidence="6" id="KW-1133">Transmembrane helix</keyword>
<dbReference type="Pfam" id="PF03968">
    <property type="entry name" value="LptD_N"/>
    <property type="match status" value="1"/>
</dbReference>
<name>A0ABU6DTP4_9GAMM</name>
<organism evidence="8 9">
    <name type="scientific">Acinetobacter pollinis</name>
    <dbReference type="NCBI Taxonomy" id="2605270"/>
    <lineage>
        <taxon>Bacteria</taxon>
        <taxon>Pseudomonadati</taxon>
        <taxon>Pseudomonadota</taxon>
        <taxon>Gammaproteobacteria</taxon>
        <taxon>Moraxellales</taxon>
        <taxon>Moraxellaceae</taxon>
        <taxon>Acinetobacter</taxon>
    </lineage>
</organism>
<dbReference type="EMBL" id="VTDN01000007">
    <property type="protein sequence ID" value="MEB5477236.1"/>
    <property type="molecule type" value="Genomic_DNA"/>
</dbReference>
<feature type="region of interest" description="Disordered" evidence="5">
    <location>
        <begin position="156"/>
        <end position="176"/>
    </location>
</feature>
<comment type="subunit">
    <text evidence="4">Component of the lipopolysaccharide transport and assembly complex.</text>
</comment>
<dbReference type="PANTHER" id="PTHR36504:SF1">
    <property type="entry name" value="LIPOPOLYSACCHARIDE EXPORT SYSTEM PROTEIN LPTA"/>
    <property type="match status" value="1"/>
</dbReference>
<gene>
    <name evidence="4 8" type="primary">lptA</name>
    <name evidence="8" type="ORF">I2F25_09305</name>
</gene>
<keyword evidence="1 4" id="KW-0813">Transport</keyword>
<evidence type="ECO:0000256" key="4">
    <source>
        <dbReference type="HAMAP-Rule" id="MF_01914"/>
    </source>
</evidence>
<dbReference type="HAMAP" id="MF_01914">
    <property type="entry name" value="LPS_assembly_LptA"/>
    <property type="match status" value="1"/>
</dbReference>
<protein>
    <recommendedName>
        <fullName evidence="4">Lipopolysaccharide export system protein LptA</fullName>
    </recommendedName>
</protein>
<evidence type="ECO:0000256" key="5">
    <source>
        <dbReference type="SAM" id="MobiDB-lite"/>
    </source>
</evidence>
<feature type="compositionally biased region" description="Low complexity" evidence="5">
    <location>
        <begin position="160"/>
        <end position="171"/>
    </location>
</feature>
<proteinExistence type="inferred from homology"/>
<evidence type="ECO:0000256" key="1">
    <source>
        <dbReference type="ARBA" id="ARBA00022448"/>
    </source>
</evidence>
<comment type="subcellular location">
    <subcellularLocation>
        <location evidence="4">Periplasm</location>
    </subcellularLocation>
</comment>
<keyword evidence="3 4" id="KW-0574">Periplasm</keyword>
<keyword evidence="6" id="KW-0472">Membrane</keyword>
<feature type="transmembrane region" description="Helical" evidence="6">
    <location>
        <begin position="13"/>
        <end position="33"/>
    </location>
</feature>